<dbReference type="PANTHER" id="PTHR20951">
    <property type="entry name" value="C13ORF1 PROTEIN-RELATED"/>
    <property type="match status" value="1"/>
</dbReference>
<dbReference type="EMBL" id="JXJN01020079">
    <property type="status" value="NOT_ANNOTATED_CDS"/>
    <property type="molecule type" value="Genomic_DNA"/>
</dbReference>
<evidence type="ECO:0000259" key="1">
    <source>
        <dbReference type="SMART" id="SM00449"/>
    </source>
</evidence>
<dbReference type="SMART" id="SM00449">
    <property type="entry name" value="SPRY"/>
    <property type="match status" value="1"/>
</dbReference>
<dbReference type="EnsemblMetazoa" id="GPPI039895-RA">
    <property type="protein sequence ID" value="GPPI039895-PA"/>
    <property type="gene ID" value="GPPI039895"/>
</dbReference>
<dbReference type="Pfam" id="PF00622">
    <property type="entry name" value="SPRY"/>
    <property type="match status" value="1"/>
</dbReference>
<reference evidence="3" key="1">
    <citation type="submission" date="2015-01" db="EMBL/GenBank/DDBJ databases">
        <authorList>
            <person name="Aksoy S."/>
            <person name="Warren W."/>
            <person name="Wilson R.K."/>
        </authorList>
    </citation>
    <scope>NUCLEOTIDE SEQUENCE [LARGE SCALE GENOMIC DNA]</scope>
    <source>
        <strain evidence="3">IAEA</strain>
    </source>
</reference>
<reference evidence="2" key="2">
    <citation type="submission" date="2020-05" db="UniProtKB">
        <authorList>
            <consortium name="EnsemblMetazoa"/>
        </authorList>
    </citation>
    <scope>IDENTIFICATION</scope>
    <source>
        <strain evidence="2">IAEA</strain>
    </source>
</reference>
<dbReference type="Proteomes" id="UP000092460">
    <property type="component" value="Unassembled WGS sequence"/>
</dbReference>
<dbReference type="SUPFAM" id="SSF49899">
    <property type="entry name" value="Concanavalin A-like lectins/glucanases"/>
    <property type="match status" value="2"/>
</dbReference>
<feature type="domain" description="SPRY" evidence="1">
    <location>
        <begin position="62"/>
        <end position="235"/>
    </location>
</feature>
<dbReference type="InterPro" id="IPR003877">
    <property type="entry name" value="SPRY_dom"/>
</dbReference>
<sequence>MFCCLRTCLNGNVHKPSVSVSRVKEPEIHLDASHMGADVILLSNYLRITGTGGALATAPLVQSKSYFEAKIQQRGNWSIGLATRRTDLSRKEGGTDRESWCLCSDNITLITRHNNEANECEPVRKQPIPPNNSLFNESTAPGLIGIEDLNEDLLLTTGSLEALDSELTNGLCHDSTNIADEGDVIGVAFDHIELNFYLNGNNLEVPFRNIKASNLFPVIYVGNGAIVDIILDNFLYPIPAGFERIMLEQSLL</sequence>
<accession>A0A1B0BTD0</accession>
<dbReference type="InterPro" id="IPR043136">
    <property type="entry name" value="B30.2/SPRY_sf"/>
</dbReference>
<evidence type="ECO:0000313" key="2">
    <source>
        <dbReference type="EnsemblMetazoa" id="GPPI039895-PA"/>
    </source>
</evidence>
<dbReference type="AlphaFoldDB" id="A0A1B0BTD0"/>
<proteinExistence type="predicted"/>
<keyword evidence="3" id="KW-1185">Reference proteome</keyword>
<dbReference type="CDD" id="cd12880">
    <property type="entry name" value="SPRYD7"/>
    <property type="match status" value="1"/>
</dbReference>
<dbReference type="InterPro" id="IPR013320">
    <property type="entry name" value="ConA-like_dom_sf"/>
</dbReference>
<dbReference type="PANTHER" id="PTHR20951:SF2">
    <property type="entry name" value="SPRY DOMAIN-CONTAINING PROTEIN 7"/>
    <property type="match status" value="1"/>
</dbReference>
<protein>
    <recommendedName>
        <fullName evidence="1">SPRY domain-containing protein</fullName>
    </recommendedName>
</protein>
<dbReference type="VEuPathDB" id="VectorBase:GPPI039895"/>
<name>A0A1B0BTD0_9MUSC</name>
<dbReference type="InterPro" id="IPR035766">
    <property type="entry name" value="SPRYD7"/>
</dbReference>
<dbReference type="Gene3D" id="2.60.120.920">
    <property type="match status" value="2"/>
</dbReference>
<evidence type="ECO:0000313" key="3">
    <source>
        <dbReference type="Proteomes" id="UP000092460"/>
    </source>
</evidence>
<organism evidence="2 3">
    <name type="scientific">Glossina palpalis gambiensis</name>
    <dbReference type="NCBI Taxonomy" id="67801"/>
    <lineage>
        <taxon>Eukaryota</taxon>
        <taxon>Metazoa</taxon>
        <taxon>Ecdysozoa</taxon>
        <taxon>Arthropoda</taxon>
        <taxon>Hexapoda</taxon>
        <taxon>Insecta</taxon>
        <taxon>Pterygota</taxon>
        <taxon>Neoptera</taxon>
        <taxon>Endopterygota</taxon>
        <taxon>Diptera</taxon>
        <taxon>Brachycera</taxon>
        <taxon>Muscomorpha</taxon>
        <taxon>Hippoboscoidea</taxon>
        <taxon>Glossinidae</taxon>
        <taxon>Glossina</taxon>
    </lineage>
</organism>